<proteinExistence type="predicted"/>
<reference evidence="1 2" key="1">
    <citation type="journal article" date="2000" name="Arch. Microbiol.">
        <title>Rhodobaca bogoriensis gen. nov. and sp. nov., an alkaliphilic purple nonsulfur bacterium from African Rift Valley soda lakes.</title>
        <authorList>
            <person name="Milford A.D."/>
            <person name="Achenbach L.A."/>
            <person name="Jung D.O."/>
            <person name="Madigan M.T."/>
        </authorList>
    </citation>
    <scope>NUCLEOTIDE SEQUENCE [LARGE SCALE GENOMIC DNA]</scope>
    <source>
        <strain evidence="1 2">2376</strain>
    </source>
</reference>
<gene>
    <name evidence="1" type="ORF">HUK65_17095</name>
</gene>
<accession>A0A7Z0I385</accession>
<organism evidence="1 2">
    <name type="scientific">Rhabdonatronobacter sediminivivens</name>
    <dbReference type="NCBI Taxonomy" id="2743469"/>
    <lineage>
        <taxon>Bacteria</taxon>
        <taxon>Pseudomonadati</taxon>
        <taxon>Pseudomonadota</taxon>
        <taxon>Alphaproteobacteria</taxon>
        <taxon>Rhodobacterales</taxon>
        <taxon>Paracoccaceae</taxon>
        <taxon>Rhabdonatronobacter</taxon>
    </lineage>
</organism>
<dbReference type="InterPro" id="IPR003737">
    <property type="entry name" value="GlcNAc_PI_deacetylase-related"/>
</dbReference>
<protein>
    <submittedName>
        <fullName evidence="1">PIG-L family deacetylase</fullName>
    </submittedName>
</protein>
<dbReference type="Pfam" id="PF02585">
    <property type="entry name" value="PIG-L"/>
    <property type="match status" value="1"/>
</dbReference>
<comment type="caution">
    <text evidence="1">The sequence shown here is derived from an EMBL/GenBank/DDBJ whole genome shotgun (WGS) entry which is preliminary data.</text>
</comment>
<dbReference type="SUPFAM" id="SSF102588">
    <property type="entry name" value="LmbE-like"/>
    <property type="match status" value="1"/>
</dbReference>
<evidence type="ECO:0000313" key="1">
    <source>
        <dbReference type="EMBL" id="NYS26699.1"/>
    </source>
</evidence>
<keyword evidence="2" id="KW-1185">Reference proteome</keyword>
<dbReference type="EMBL" id="JACBXS010000063">
    <property type="protein sequence ID" value="NYS26699.1"/>
    <property type="molecule type" value="Genomic_DNA"/>
</dbReference>
<dbReference type="RefSeq" id="WP_179907492.1">
    <property type="nucleotide sequence ID" value="NZ_JACBXS010000063.1"/>
</dbReference>
<sequence length="239" mass="25382">MTLQLSPMMDRAAKASFADLDTIIGTGGLVALAPHPDDESLGCGALLRAAASAGRRVAVVVVSDGRRSHPASYSVSPDALARIRALEIRAALVTLHPNIFLIELGYCDGEVPFSLPNASCAIADLAKGIGATALVASWDGDPHCDHAATAALARRVHRLLPELRLWSYPIWGRFAPTAAKAPARIVRFDTTPNRAAKAAAIACHRSQMTDLIDDDPAGFTMTTEMQTHFINHPEVFLAG</sequence>
<dbReference type="AlphaFoldDB" id="A0A7Z0I385"/>
<evidence type="ECO:0000313" key="2">
    <source>
        <dbReference type="Proteomes" id="UP000529417"/>
    </source>
</evidence>
<dbReference type="GO" id="GO:0016811">
    <property type="term" value="F:hydrolase activity, acting on carbon-nitrogen (but not peptide) bonds, in linear amides"/>
    <property type="evidence" value="ECO:0007669"/>
    <property type="project" value="TreeGrafter"/>
</dbReference>
<dbReference type="PANTHER" id="PTHR12993">
    <property type="entry name" value="N-ACETYLGLUCOSAMINYL-PHOSPHATIDYLINOSITOL DE-N-ACETYLASE-RELATED"/>
    <property type="match status" value="1"/>
</dbReference>
<dbReference type="PANTHER" id="PTHR12993:SF29">
    <property type="entry name" value="BLR3841 PROTEIN"/>
    <property type="match status" value="1"/>
</dbReference>
<dbReference type="Gene3D" id="3.40.50.10320">
    <property type="entry name" value="LmbE-like"/>
    <property type="match status" value="1"/>
</dbReference>
<dbReference type="InterPro" id="IPR024078">
    <property type="entry name" value="LmbE-like_dom_sf"/>
</dbReference>
<dbReference type="Proteomes" id="UP000529417">
    <property type="component" value="Unassembled WGS sequence"/>
</dbReference>
<name>A0A7Z0I385_9RHOB</name>